<dbReference type="PROSITE" id="PS00411">
    <property type="entry name" value="KINESIN_MOTOR_1"/>
    <property type="match status" value="1"/>
</dbReference>
<dbReference type="Gene3D" id="3.40.850.10">
    <property type="entry name" value="Kinesin motor domain"/>
    <property type="match status" value="1"/>
</dbReference>
<feature type="coiled-coil region" evidence="6">
    <location>
        <begin position="908"/>
        <end position="1009"/>
    </location>
</feature>
<feature type="compositionally biased region" description="Basic and acidic residues" evidence="7">
    <location>
        <begin position="526"/>
        <end position="536"/>
    </location>
</feature>
<feature type="binding site" evidence="5">
    <location>
        <begin position="117"/>
        <end position="124"/>
    </location>
    <ligand>
        <name>ATP</name>
        <dbReference type="ChEBI" id="CHEBI:30616"/>
    </ligand>
</feature>
<dbReference type="SMART" id="SM00129">
    <property type="entry name" value="KISc"/>
    <property type="match status" value="1"/>
</dbReference>
<dbReference type="FunFam" id="3.40.850.10:FF:000193">
    <property type="entry name" value="Kinesin-like protein"/>
    <property type="match status" value="1"/>
</dbReference>
<dbReference type="PANTHER" id="PTHR47968">
    <property type="entry name" value="CENTROMERE PROTEIN E"/>
    <property type="match status" value="1"/>
</dbReference>
<dbReference type="GO" id="GO:0007018">
    <property type="term" value="P:microtubule-based movement"/>
    <property type="evidence" value="ECO:0007669"/>
    <property type="project" value="InterPro"/>
</dbReference>
<evidence type="ECO:0000256" key="1">
    <source>
        <dbReference type="ARBA" id="ARBA00022741"/>
    </source>
</evidence>
<feature type="domain" description="Kinesin motor" evidence="8">
    <location>
        <begin position="29"/>
        <end position="383"/>
    </location>
</feature>
<gene>
    <name evidence="9" type="ORF">Poli38472_012486</name>
</gene>
<dbReference type="PANTHER" id="PTHR47968:SF75">
    <property type="entry name" value="CENTROMERE-ASSOCIATED PROTEIN E"/>
    <property type="match status" value="1"/>
</dbReference>
<proteinExistence type="inferred from homology"/>
<evidence type="ECO:0000256" key="4">
    <source>
        <dbReference type="ARBA" id="ARBA00023175"/>
    </source>
</evidence>
<feature type="region of interest" description="Disordered" evidence="7">
    <location>
        <begin position="1"/>
        <end position="20"/>
    </location>
</feature>
<evidence type="ECO:0000256" key="5">
    <source>
        <dbReference type="PROSITE-ProRule" id="PRU00283"/>
    </source>
</evidence>
<feature type="coiled-coil region" evidence="6">
    <location>
        <begin position="392"/>
        <end position="419"/>
    </location>
</feature>
<comment type="similarity">
    <text evidence="5">Belongs to the TRAFAC class myosin-kinesin ATPase superfamily. Kinesin family.</text>
</comment>
<organism evidence="9 10">
    <name type="scientific">Pythium oligandrum</name>
    <name type="common">Mycoparasitic fungus</name>
    <dbReference type="NCBI Taxonomy" id="41045"/>
    <lineage>
        <taxon>Eukaryota</taxon>
        <taxon>Sar</taxon>
        <taxon>Stramenopiles</taxon>
        <taxon>Oomycota</taxon>
        <taxon>Peronosporomycetes</taxon>
        <taxon>Pythiales</taxon>
        <taxon>Pythiaceae</taxon>
        <taxon>Pythium</taxon>
    </lineage>
</organism>
<feature type="region of interest" description="Disordered" evidence="7">
    <location>
        <begin position="564"/>
        <end position="584"/>
    </location>
</feature>
<reference evidence="9" key="1">
    <citation type="submission" date="2019-03" db="EMBL/GenBank/DDBJ databases">
        <title>Long read genome sequence of the mycoparasitic Pythium oligandrum ATCC 38472 isolated from sugarbeet rhizosphere.</title>
        <authorList>
            <person name="Gaulin E."/>
        </authorList>
    </citation>
    <scope>NUCLEOTIDE SEQUENCE</scope>
    <source>
        <strain evidence="9">ATCC 38472_TT</strain>
    </source>
</reference>
<keyword evidence="1 5" id="KW-0547">Nucleotide-binding</keyword>
<comment type="caution">
    <text evidence="9">The sequence shown here is derived from an EMBL/GenBank/DDBJ whole genome shotgun (WGS) entry which is preliminary data.</text>
</comment>
<feature type="region of interest" description="Disordered" evidence="7">
    <location>
        <begin position="1811"/>
        <end position="1879"/>
    </location>
</feature>
<dbReference type="GO" id="GO:0003777">
    <property type="term" value="F:microtubule motor activity"/>
    <property type="evidence" value="ECO:0007669"/>
    <property type="project" value="InterPro"/>
</dbReference>
<feature type="coiled-coil region" evidence="6">
    <location>
        <begin position="616"/>
        <end position="668"/>
    </location>
</feature>
<feature type="coiled-coil region" evidence="6">
    <location>
        <begin position="1041"/>
        <end position="1386"/>
    </location>
</feature>
<evidence type="ECO:0000256" key="6">
    <source>
        <dbReference type="SAM" id="Coils"/>
    </source>
</evidence>
<feature type="compositionally biased region" description="Polar residues" evidence="7">
    <location>
        <begin position="507"/>
        <end position="522"/>
    </location>
</feature>
<dbReference type="InterPro" id="IPR019821">
    <property type="entry name" value="Kinesin_motor_CS"/>
</dbReference>
<dbReference type="Pfam" id="PF00225">
    <property type="entry name" value="Kinesin"/>
    <property type="match status" value="1"/>
</dbReference>
<accession>A0A8K1CRF3</accession>
<name>A0A8K1CRF3_PYTOL</name>
<evidence type="ECO:0000256" key="3">
    <source>
        <dbReference type="ARBA" id="ARBA00023054"/>
    </source>
</evidence>
<keyword evidence="2 5" id="KW-0067">ATP-binding</keyword>
<evidence type="ECO:0000259" key="8">
    <source>
        <dbReference type="PROSITE" id="PS50067"/>
    </source>
</evidence>
<protein>
    <recommendedName>
        <fullName evidence="8">Kinesin motor domain-containing protein</fullName>
    </recommendedName>
</protein>
<feature type="compositionally biased region" description="Low complexity" evidence="7">
    <location>
        <begin position="1811"/>
        <end position="1820"/>
    </location>
</feature>
<dbReference type="OrthoDB" id="3176171at2759"/>
<dbReference type="Proteomes" id="UP000794436">
    <property type="component" value="Unassembled WGS sequence"/>
</dbReference>
<dbReference type="GO" id="GO:0008017">
    <property type="term" value="F:microtubule binding"/>
    <property type="evidence" value="ECO:0007669"/>
    <property type="project" value="InterPro"/>
</dbReference>
<dbReference type="PRINTS" id="PR00380">
    <property type="entry name" value="KINESINHEAVY"/>
</dbReference>
<dbReference type="Gene3D" id="1.10.287.2610">
    <property type="match status" value="1"/>
</dbReference>
<evidence type="ECO:0000313" key="9">
    <source>
        <dbReference type="EMBL" id="TMW67370.1"/>
    </source>
</evidence>
<sequence length="1879" mass="212505">MEVATTPVPMDMTSVTSDTPALRQGEAENIAVCIRVRPLNEREVKHKDAPVLRTVNAMNLISVTDSDGQPLPGKHNVFQYDHIFDPQASTRVMYDRVAQRIVRSTLDGINGTIFAYGQTSSGKTYTMTGTGGSPFEDEEMTVPSSKPESMGILQLAVEDIFNYIEQSTDRDFLLRVSFVEIYNEVIKDLLNPSEKGNNLKLREDPRKGVYVECKEEIITNYENILQLLHMGNQRRTVGTTAMNERSSRSHSIFRIVIESKEKSASRRQSEEDMNGAVLVASLNLVDLAGSESMRNTAAEGMRQREAGNINKSLLTLSRVINSLASSGAGAQNAPFRDSKLTRLLQNSLDGNTRTLIICCVTPSERYIEETKSTLQFAQRAKNIQTSAHVNEVLDDQAQLKRLKREVHELKKMVNSEAYNALKAENEALHNEQSKNKSEIKRLMGLILSSSSIREVSLARKTKPRAKRTRETWCPGDFAADMKPIREFERLAFGPSSSQARKRHSDGDSSANFKENINPQNPMAISREIDEERSHISDRKRRRVMQESNELQTVVQRLENLVRRRRGVAPQDDSTISEDSNVDTDTDVEGRIQSLVSELEVLMNLSSPTDGDLAGENELLQMAVEELKTRLSHANSKLGENEAEALKTLQHEQAARADLQAEVESLRFELSQPSGIHNESSDPTSRLEAAIVEIEELKIAKESTVTKLEDELRRKSDELSQKTAEFAERESELLREIASLKISSVEPEREEESEKTLKKELDAATAACAALTVANQRLENEQASVMDAMVALEEQLQQTAQYQAELESQVKSIDEEKTILAEKFASIKDAHSNLQRELDQLKSTTSTGEAVHVIENSSEVEQLKLALAERDVLIKQLEASEHEARSYKEFLQAEMDEVSESTAVLVADKEELHAENMRLRNQLADLKREVEKALQNQLAIPDELVGEIDQLQEGMEKLKAELNAKKTEEKMWTVQAQKLGQQLEDYTQELAKVKGEKATLTEKVKALDQEKTVWLQRGATSDDLHTEISRMREERWGLASKLEESEGNFLRERRELQRIQAEMREVTESLRDENASLSDKIVEIAEEAQRITSELESVLKKNNELEEQVRSLDELGSNGHHSSGKATSSAIVIALESELEAAKSAQANLVEELSALESQLMATTEEKLSLETSLDRVTAEVEQYKNAVRSAEDKLLGAGNTRVANDEVGGDVEQLVEQLTAEKKRREKLALDVSSYEEAMVLLRDELNMKSDSLRALEISIQEHSSIRDQLEQEAVKLRTQLQRAKEEQEELRYQSQQRLMSTDAKQSGLIETVQSLEQQLAEAKSAVHKSVQEWELRAEQAEDRANALTVELTQERSEKRELMDQISRLESQHRDLFSELEQLSAAKHELGQMEQSLKSREEFWQEREEELSRKASFEMSSLREQLQESQDELEAYQKYADEEIQKLRLSIEQNDTEMLEMNNTTKQREESLLKRIADHEDMVSSLRDEMEHLHVELKTERASAEEIRAQHSERLEAGAALVSQLREDLEEMARRCERAEADQMGSSEQLKEMKSAMEKLEGEAYQHRNELEELSESLKSAQMEAMHYHNQLVEAQLAKEELEKVSETQKKRIEKLEKVKMTTETLELFRKLKSDRQELQLQVKKLEQEMDTLAKSRDQFKEASEQQHARALQLKEEEIGLLKDHVDELGLALKAEKEKAAEIRSEMKSVVDDMMDKAQQEIYDMQAVVKEKSDQVVDLEEKLSALEKEKVAMKEHRTSKESYLEKENLELLVENRKLKKRLESVASSSSSSSYRSRTMLDDDVAAFEASAKAASAVLAEPPSSASYSLGATVSEPKSPVAEEKNVPASTSSAEKPGLGGFLMPSSQEEEEARPSCSQQ</sequence>
<dbReference type="GO" id="GO:0005524">
    <property type="term" value="F:ATP binding"/>
    <property type="evidence" value="ECO:0007669"/>
    <property type="project" value="UniProtKB-UniRule"/>
</dbReference>
<feature type="coiled-coil region" evidence="6">
    <location>
        <begin position="1412"/>
        <end position="1756"/>
    </location>
</feature>
<feature type="region of interest" description="Disordered" evidence="7">
    <location>
        <begin position="491"/>
        <end position="546"/>
    </location>
</feature>
<feature type="coiled-coil region" evidence="6">
    <location>
        <begin position="760"/>
        <end position="882"/>
    </location>
</feature>
<keyword evidence="10" id="KW-1185">Reference proteome</keyword>
<evidence type="ECO:0000313" key="10">
    <source>
        <dbReference type="Proteomes" id="UP000794436"/>
    </source>
</evidence>
<dbReference type="InterPro" id="IPR027417">
    <property type="entry name" value="P-loop_NTPase"/>
</dbReference>
<dbReference type="InterPro" id="IPR001752">
    <property type="entry name" value="Kinesin_motor_dom"/>
</dbReference>
<dbReference type="InterPro" id="IPR036961">
    <property type="entry name" value="Kinesin_motor_dom_sf"/>
</dbReference>
<dbReference type="EMBL" id="SPLM01000005">
    <property type="protein sequence ID" value="TMW67370.1"/>
    <property type="molecule type" value="Genomic_DNA"/>
</dbReference>
<dbReference type="SUPFAM" id="SSF52540">
    <property type="entry name" value="P-loop containing nucleoside triphosphate hydrolases"/>
    <property type="match status" value="1"/>
</dbReference>
<dbReference type="PROSITE" id="PS50067">
    <property type="entry name" value="KINESIN_MOTOR_2"/>
    <property type="match status" value="1"/>
</dbReference>
<keyword evidence="4 5" id="KW-0505">Motor protein</keyword>
<dbReference type="InterPro" id="IPR027640">
    <property type="entry name" value="Kinesin-like_fam"/>
</dbReference>
<evidence type="ECO:0000256" key="2">
    <source>
        <dbReference type="ARBA" id="ARBA00022840"/>
    </source>
</evidence>
<keyword evidence="3 6" id="KW-0175">Coiled coil</keyword>
<evidence type="ECO:0000256" key="7">
    <source>
        <dbReference type="SAM" id="MobiDB-lite"/>
    </source>
</evidence>